<proteinExistence type="predicted"/>
<protein>
    <submittedName>
        <fullName evidence="1">Uncharacterized protein</fullName>
    </submittedName>
</protein>
<dbReference type="AlphaFoldDB" id="A0A9W4I1J7"/>
<gene>
    <name evidence="1" type="ORF">PNAL_LOCUS7358</name>
</gene>
<sequence length="197" mass="23676">MTSIPFRAQNLILQAIQRHLEFDAFRFVHKWLLEESLMVRWTCPEELELHKLFKFLVKHRDKIQCSSCCQAANTIQKWQRLVSGICHAAAHRLSQDHESLLRMNRVAIEFFICIGGLSRVDKLRRLLEFLENRPPKSERRRTQSRRNFKHQSSLLRPRLVGLKDRFLLLPKHTQKVLNRIEAMYNLEVEWFLQCKFR</sequence>
<reference evidence="1" key="1">
    <citation type="submission" date="2021-07" db="EMBL/GenBank/DDBJ databases">
        <authorList>
            <person name="Branca A.L. A."/>
        </authorList>
    </citation>
    <scope>NUCLEOTIDE SEQUENCE</scope>
</reference>
<organism evidence="1 2">
    <name type="scientific">Penicillium nalgiovense</name>
    <dbReference type="NCBI Taxonomy" id="60175"/>
    <lineage>
        <taxon>Eukaryota</taxon>
        <taxon>Fungi</taxon>
        <taxon>Dikarya</taxon>
        <taxon>Ascomycota</taxon>
        <taxon>Pezizomycotina</taxon>
        <taxon>Eurotiomycetes</taxon>
        <taxon>Eurotiomycetidae</taxon>
        <taxon>Eurotiales</taxon>
        <taxon>Aspergillaceae</taxon>
        <taxon>Penicillium</taxon>
    </lineage>
</organism>
<comment type="caution">
    <text evidence="1">The sequence shown here is derived from an EMBL/GenBank/DDBJ whole genome shotgun (WGS) entry which is preliminary data.</text>
</comment>
<dbReference type="EMBL" id="CAJVNV010000433">
    <property type="protein sequence ID" value="CAG8196144.1"/>
    <property type="molecule type" value="Genomic_DNA"/>
</dbReference>
<evidence type="ECO:0000313" key="1">
    <source>
        <dbReference type="EMBL" id="CAG8196144.1"/>
    </source>
</evidence>
<accession>A0A9W4I1J7</accession>
<dbReference type="OrthoDB" id="10262177at2759"/>
<dbReference type="Proteomes" id="UP001153461">
    <property type="component" value="Unassembled WGS sequence"/>
</dbReference>
<name>A0A9W4I1J7_PENNA</name>
<evidence type="ECO:0000313" key="2">
    <source>
        <dbReference type="Proteomes" id="UP001153461"/>
    </source>
</evidence>